<evidence type="ECO:0000256" key="1">
    <source>
        <dbReference type="SAM" id="Phobius"/>
    </source>
</evidence>
<reference evidence="2" key="1">
    <citation type="submission" date="2019-04" db="EMBL/GenBank/DDBJ databases">
        <title>An insight into the mialome of Ixodes scapularis.</title>
        <authorList>
            <person name="Ribeiro J.M."/>
            <person name="Mather T.N."/>
            <person name="Karim S."/>
        </authorList>
    </citation>
    <scope>NUCLEOTIDE SEQUENCE</scope>
</reference>
<accession>A0A4D5RYY0</accession>
<evidence type="ECO:0000313" key="2">
    <source>
        <dbReference type="EMBL" id="MOY42014.1"/>
    </source>
</evidence>
<protein>
    <submittedName>
        <fullName evidence="2">Uncharacterized protein</fullName>
    </submittedName>
</protein>
<organism evidence="2">
    <name type="scientific">Ixodes scapularis</name>
    <name type="common">Black-legged tick</name>
    <name type="synonym">Deer tick</name>
    <dbReference type="NCBI Taxonomy" id="6945"/>
    <lineage>
        <taxon>Eukaryota</taxon>
        <taxon>Metazoa</taxon>
        <taxon>Ecdysozoa</taxon>
        <taxon>Arthropoda</taxon>
        <taxon>Chelicerata</taxon>
        <taxon>Arachnida</taxon>
        <taxon>Acari</taxon>
        <taxon>Parasitiformes</taxon>
        <taxon>Ixodida</taxon>
        <taxon>Ixodoidea</taxon>
        <taxon>Ixodidae</taxon>
        <taxon>Ixodinae</taxon>
        <taxon>Ixodes</taxon>
    </lineage>
</organism>
<feature type="transmembrane region" description="Helical" evidence="1">
    <location>
        <begin position="6"/>
        <end position="24"/>
    </location>
</feature>
<dbReference type="AlphaFoldDB" id="A0A4D5RYY0"/>
<keyword evidence="1" id="KW-0472">Membrane</keyword>
<keyword evidence="1" id="KW-1133">Transmembrane helix</keyword>
<dbReference type="EMBL" id="GHJT01008043">
    <property type="protein sequence ID" value="MOY42014.1"/>
    <property type="molecule type" value="Transcribed_RNA"/>
</dbReference>
<keyword evidence="1" id="KW-0812">Transmembrane</keyword>
<name>A0A4D5RYY0_IXOSC</name>
<proteinExistence type="predicted"/>
<sequence>MVICLVVEVGVGVLSFFFVFYNIANRPMSLSIPCMRDISITVHRMQVPVHATACAVSCSVERLQFPRCMPAAAAQPNWLAISVYYCWHFPL</sequence>